<dbReference type="PANTHER" id="PTHR30118:SF15">
    <property type="entry name" value="TRANSCRIPTIONAL REGULATORY PROTEIN"/>
    <property type="match status" value="1"/>
</dbReference>
<protein>
    <submittedName>
        <fullName evidence="6">LysR family transcriptional regulator</fullName>
    </submittedName>
</protein>
<comment type="caution">
    <text evidence="6">The sequence shown here is derived from an EMBL/GenBank/DDBJ whole genome shotgun (WGS) entry which is preliminary data.</text>
</comment>
<evidence type="ECO:0000313" key="7">
    <source>
        <dbReference type="Proteomes" id="UP000887222"/>
    </source>
</evidence>
<dbReference type="Gene3D" id="3.40.190.10">
    <property type="entry name" value="Periplasmic binding protein-like II"/>
    <property type="match status" value="2"/>
</dbReference>
<evidence type="ECO:0000313" key="6">
    <source>
        <dbReference type="EMBL" id="GIZ50443.1"/>
    </source>
</evidence>
<dbReference type="RefSeq" id="WP_220806625.1">
    <property type="nucleotide sequence ID" value="NZ_BPMK01000002.1"/>
</dbReference>
<proteinExistence type="inferred from homology"/>
<dbReference type="Pfam" id="PF03466">
    <property type="entry name" value="LysR_substrate"/>
    <property type="match status" value="1"/>
</dbReference>
<dbReference type="PANTHER" id="PTHR30118">
    <property type="entry name" value="HTH-TYPE TRANSCRIPTIONAL REGULATOR LEUO-RELATED"/>
    <property type="match status" value="1"/>
</dbReference>
<dbReference type="SUPFAM" id="SSF46785">
    <property type="entry name" value="Winged helix' DNA-binding domain"/>
    <property type="match status" value="1"/>
</dbReference>
<dbReference type="PRINTS" id="PR00039">
    <property type="entry name" value="HTHLYSR"/>
</dbReference>
<dbReference type="PROSITE" id="PS50931">
    <property type="entry name" value="HTH_LYSR"/>
    <property type="match status" value="1"/>
</dbReference>
<evidence type="ECO:0000256" key="4">
    <source>
        <dbReference type="ARBA" id="ARBA00023163"/>
    </source>
</evidence>
<sequence length="311" mass="34916">MDIRENDFRKLDLNLLVAFLVLMRERSVSRAAERLHLGQPAVSGALARLREFFDDPLFVRTRSGMQPTSRAMQLESRLKPALLSIHQAVFEGMSFDPSRSEQTFVIGMPDWVEIWLAPRLFTAVRRAAPGVRLSIVNTDPFRAAEMLERGEMDLAVTPVQAVPAWCRQGPLRRMGYRCVFSSANAPRAGLSLRAYLERTHLLVSYRGAFESAADEWLASRSLARRVVFATSRFGILPSLLEEDMTITTVPEMLAQSWRGLDGLRIAPCPVPLPEIALSQLWLATRDSEAPLRWLRETVGAAAKRNTRGRSG</sequence>
<dbReference type="Pfam" id="PF00126">
    <property type="entry name" value="HTH_1"/>
    <property type="match status" value="1"/>
</dbReference>
<evidence type="ECO:0000256" key="2">
    <source>
        <dbReference type="ARBA" id="ARBA00023015"/>
    </source>
</evidence>
<dbReference type="InterPro" id="IPR050389">
    <property type="entry name" value="LysR-type_TF"/>
</dbReference>
<reference evidence="6 7" key="1">
    <citation type="journal article" date="2022" name="Int. J. Syst. Evol. Microbiol.">
        <title>Noviherbaspirillum aridicola sp. nov., isolated from an arid soil in Pakistan.</title>
        <authorList>
            <person name="Khan I.U."/>
            <person name="Saqib M."/>
            <person name="Amin A."/>
            <person name="Hussain F."/>
            <person name="Li L."/>
            <person name="Liu Y.H."/>
            <person name="Fang B.Z."/>
            <person name="Ahmed I."/>
            <person name="Li W.J."/>
        </authorList>
    </citation>
    <scope>NUCLEOTIDE SEQUENCE [LARGE SCALE GENOMIC DNA]</scope>
    <source>
        <strain evidence="6 7">NCCP-691</strain>
    </source>
</reference>
<dbReference type="SUPFAM" id="SSF53850">
    <property type="entry name" value="Periplasmic binding protein-like II"/>
    <property type="match status" value="1"/>
</dbReference>
<accession>A0ABQ4Q042</accession>
<keyword evidence="7" id="KW-1185">Reference proteome</keyword>
<name>A0ABQ4Q042_9BURK</name>
<organism evidence="6 7">
    <name type="scientific">Noviherbaspirillum aridicola</name>
    <dbReference type="NCBI Taxonomy" id="2849687"/>
    <lineage>
        <taxon>Bacteria</taxon>
        <taxon>Pseudomonadati</taxon>
        <taxon>Pseudomonadota</taxon>
        <taxon>Betaproteobacteria</taxon>
        <taxon>Burkholderiales</taxon>
        <taxon>Oxalobacteraceae</taxon>
        <taxon>Noviherbaspirillum</taxon>
    </lineage>
</organism>
<keyword evidence="3" id="KW-0238">DNA-binding</keyword>
<feature type="domain" description="HTH lysR-type" evidence="5">
    <location>
        <begin position="11"/>
        <end position="68"/>
    </location>
</feature>
<dbReference type="InterPro" id="IPR036390">
    <property type="entry name" value="WH_DNA-bd_sf"/>
</dbReference>
<evidence type="ECO:0000259" key="5">
    <source>
        <dbReference type="PROSITE" id="PS50931"/>
    </source>
</evidence>
<dbReference type="CDD" id="cd08464">
    <property type="entry name" value="PBP2_DntR_like_2"/>
    <property type="match status" value="1"/>
</dbReference>
<evidence type="ECO:0000256" key="1">
    <source>
        <dbReference type="ARBA" id="ARBA00009437"/>
    </source>
</evidence>
<keyword evidence="4" id="KW-0804">Transcription</keyword>
<dbReference type="Gene3D" id="1.10.10.10">
    <property type="entry name" value="Winged helix-like DNA-binding domain superfamily/Winged helix DNA-binding domain"/>
    <property type="match status" value="1"/>
</dbReference>
<gene>
    <name evidence="6" type="ORF">NCCP691_04570</name>
</gene>
<dbReference type="InterPro" id="IPR036388">
    <property type="entry name" value="WH-like_DNA-bd_sf"/>
</dbReference>
<keyword evidence="2" id="KW-0805">Transcription regulation</keyword>
<evidence type="ECO:0000256" key="3">
    <source>
        <dbReference type="ARBA" id="ARBA00023125"/>
    </source>
</evidence>
<dbReference type="InterPro" id="IPR000847">
    <property type="entry name" value="LysR_HTH_N"/>
</dbReference>
<dbReference type="EMBL" id="BPMK01000002">
    <property type="protein sequence ID" value="GIZ50443.1"/>
    <property type="molecule type" value="Genomic_DNA"/>
</dbReference>
<comment type="similarity">
    <text evidence="1">Belongs to the LysR transcriptional regulatory family.</text>
</comment>
<dbReference type="InterPro" id="IPR005119">
    <property type="entry name" value="LysR_subst-bd"/>
</dbReference>
<dbReference type="Proteomes" id="UP000887222">
    <property type="component" value="Unassembled WGS sequence"/>
</dbReference>